<feature type="disulfide bond" evidence="10">
    <location>
        <begin position="902"/>
        <end position="911"/>
    </location>
</feature>
<dbReference type="SUPFAM" id="SSF57196">
    <property type="entry name" value="EGF/Laminin"/>
    <property type="match status" value="9"/>
</dbReference>
<dbReference type="GO" id="GO:0009888">
    <property type="term" value="P:tissue development"/>
    <property type="evidence" value="ECO:0007669"/>
    <property type="project" value="TreeGrafter"/>
</dbReference>
<evidence type="ECO:0000256" key="9">
    <source>
        <dbReference type="ARBA" id="ARBA00023292"/>
    </source>
</evidence>
<evidence type="ECO:0000259" key="12">
    <source>
        <dbReference type="PROSITE" id="PS51115"/>
    </source>
</evidence>
<feature type="domain" description="Laminin EGF-like" evidence="11">
    <location>
        <begin position="379"/>
        <end position="431"/>
    </location>
</feature>
<comment type="caution">
    <text evidence="10">Lacks conserved residue(s) required for the propagation of feature annotation.</text>
</comment>
<dbReference type="SMART" id="SM00281">
    <property type="entry name" value="LamB"/>
    <property type="match status" value="1"/>
</dbReference>
<dbReference type="Pfam" id="PF00052">
    <property type="entry name" value="Laminin_B"/>
    <property type="match status" value="1"/>
</dbReference>
<keyword evidence="7 10" id="KW-1015">Disulfide bond</keyword>
<dbReference type="AlphaFoldDB" id="A0A6V7X7T9"/>
<evidence type="ECO:0000256" key="6">
    <source>
        <dbReference type="ARBA" id="ARBA00022869"/>
    </source>
</evidence>
<evidence type="ECO:0000256" key="1">
    <source>
        <dbReference type="ARBA" id="ARBA00004302"/>
    </source>
</evidence>
<evidence type="ECO:0000256" key="10">
    <source>
        <dbReference type="PROSITE-ProRule" id="PRU00460"/>
    </source>
</evidence>
<keyword evidence="3" id="KW-0272">Extracellular matrix</keyword>
<dbReference type="FunFam" id="2.10.25.10:FF:000106">
    <property type="entry name" value="Heparan sulfate proteoglycan 2"/>
    <property type="match status" value="1"/>
</dbReference>
<feature type="domain" description="Laminin EGF-like" evidence="11">
    <location>
        <begin position="334"/>
        <end position="378"/>
    </location>
</feature>
<feature type="domain" description="Laminin EGF-like" evidence="11">
    <location>
        <begin position="930"/>
        <end position="976"/>
    </location>
</feature>
<feature type="disulfide bond" evidence="10">
    <location>
        <begin position="866"/>
        <end position="880"/>
    </location>
</feature>
<feature type="domain" description="Laminin EGF-like" evidence="11">
    <location>
        <begin position="977"/>
        <end position="1024"/>
    </location>
</feature>
<organism evidence="13 14">
    <name type="scientific">Meloidogyne enterolobii</name>
    <name type="common">Root-knot nematode worm</name>
    <name type="synonym">Meloidogyne mayaguensis</name>
    <dbReference type="NCBI Taxonomy" id="390850"/>
    <lineage>
        <taxon>Eukaryota</taxon>
        <taxon>Metazoa</taxon>
        <taxon>Ecdysozoa</taxon>
        <taxon>Nematoda</taxon>
        <taxon>Chromadorea</taxon>
        <taxon>Rhabditida</taxon>
        <taxon>Tylenchina</taxon>
        <taxon>Tylenchomorpha</taxon>
        <taxon>Tylenchoidea</taxon>
        <taxon>Meloidogynidae</taxon>
        <taxon>Meloidogyninae</taxon>
        <taxon>Meloidogyne</taxon>
    </lineage>
</organism>
<dbReference type="PROSITE" id="PS01248">
    <property type="entry name" value="EGF_LAM_1"/>
    <property type="match status" value="4"/>
</dbReference>
<keyword evidence="2" id="KW-0964">Secreted</keyword>
<dbReference type="EMBL" id="CAJEWN010001210">
    <property type="protein sequence ID" value="CAD2195398.1"/>
    <property type="molecule type" value="Genomic_DNA"/>
</dbReference>
<dbReference type="PRINTS" id="PR00011">
    <property type="entry name" value="EGFLAMININ"/>
</dbReference>
<feature type="disulfide bond" evidence="10">
    <location>
        <begin position="741"/>
        <end position="750"/>
    </location>
</feature>
<evidence type="ECO:0000313" key="14">
    <source>
        <dbReference type="Proteomes" id="UP000580250"/>
    </source>
</evidence>
<feature type="disulfide bond" evidence="10">
    <location>
        <begin position="998"/>
        <end position="1007"/>
    </location>
</feature>
<evidence type="ECO:0000256" key="2">
    <source>
        <dbReference type="ARBA" id="ARBA00022525"/>
    </source>
</evidence>
<feature type="domain" description="Laminin EGF-like" evidence="11">
    <location>
        <begin position="722"/>
        <end position="771"/>
    </location>
</feature>
<dbReference type="FunFam" id="2.10.25.10:FF:000188">
    <property type="entry name" value="Laminin subunit gamma 2"/>
    <property type="match status" value="1"/>
</dbReference>
<keyword evidence="5" id="KW-0677">Repeat</keyword>
<feature type="disulfide bond" evidence="10">
    <location>
        <begin position="402"/>
        <end position="411"/>
    </location>
</feature>
<evidence type="ECO:0000256" key="5">
    <source>
        <dbReference type="ARBA" id="ARBA00022737"/>
    </source>
</evidence>
<dbReference type="Pfam" id="PF24973">
    <property type="entry name" value="EGF_LMN_ATRN"/>
    <property type="match status" value="1"/>
</dbReference>
<dbReference type="CDD" id="cd00055">
    <property type="entry name" value="EGF_Lam"/>
    <property type="match status" value="10"/>
</dbReference>
<evidence type="ECO:0000259" key="11">
    <source>
        <dbReference type="PROSITE" id="PS50027"/>
    </source>
</evidence>
<dbReference type="InterPro" id="IPR050440">
    <property type="entry name" value="Laminin/Netrin_ECM"/>
</dbReference>
<feature type="disulfide bond" evidence="10">
    <location>
        <begin position="979"/>
        <end position="996"/>
    </location>
</feature>
<proteinExistence type="predicted"/>
<dbReference type="FunFam" id="2.10.25.10:FF:000407">
    <property type="entry name" value="Laminin subunit alpha-3"/>
    <property type="match status" value="1"/>
</dbReference>
<feature type="disulfide bond" evidence="10">
    <location>
        <begin position="950"/>
        <end position="959"/>
    </location>
</feature>
<dbReference type="OrthoDB" id="10011303at2759"/>
<dbReference type="GO" id="GO:0040017">
    <property type="term" value="P:positive regulation of locomotion"/>
    <property type="evidence" value="ECO:0007669"/>
    <property type="project" value="UniProtKB-ARBA"/>
</dbReference>
<keyword evidence="6" id="KW-0084">Basement membrane</keyword>
<name>A0A6V7X7T9_MELEN</name>
<feature type="domain" description="Laminin EGF-like" evidence="11">
    <location>
        <begin position="288"/>
        <end position="333"/>
    </location>
</feature>
<dbReference type="FunFam" id="2.10.25.10:FF:000083">
    <property type="entry name" value="Laminin subunit alpha"/>
    <property type="match status" value="1"/>
</dbReference>
<reference evidence="13 14" key="1">
    <citation type="submission" date="2020-08" db="EMBL/GenBank/DDBJ databases">
        <authorList>
            <person name="Koutsovoulos G."/>
            <person name="Danchin GJ E."/>
        </authorList>
    </citation>
    <scope>NUCLEOTIDE SEQUENCE [LARGE SCALE GENOMIC DNA]</scope>
</reference>
<feature type="disulfide bond" evidence="10">
    <location>
        <begin position="854"/>
        <end position="863"/>
    </location>
</feature>
<feature type="disulfide bond" evidence="10">
    <location>
        <begin position="290"/>
        <end position="307"/>
    </location>
</feature>
<dbReference type="InterPro" id="IPR000034">
    <property type="entry name" value="Laminin_IV"/>
</dbReference>
<feature type="disulfide bond" evidence="10">
    <location>
        <begin position="288"/>
        <end position="300"/>
    </location>
</feature>
<evidence type="ECO:0000313" key="13">
    <source>
        <dbReference type="EMBL" id="CAD2195398.1"/>
    </source>
</evidence>
<dbReference type="PROSITE" id="PS50027">
    <property type="entry name" value="EGF_LAM_2"/>
    <property type="match status" value="8"/>
</dbReference>
<dbReference type="Proteomes" id="UP000580250">
    <property type="component" value="Unassembled WGS sequence"/>
</dbReference>
<evidence type="ECO:0000256" key="3">
    <source>
        <dbReference type="ARBA" id="ARBA00022530"/>
    </source>
</evidence>
<keyword evidence="8" id="KW-0325">Glycoprotein</keyword>
<dbReference type="Gene3D" id="2.10.25.10">
    <property type="entry name" value="Laminin"/>
    <property type="match status" value="11"/>
</dbReference>
<feature type="domain" description="Laminin EGF-like" evidence="11">
    <location>
        <begin position="883"/>
        <end position="929"/>
    </location>
</feature>
<evidence type="ECO:0000256" key="4">
    <source>
        <dbReference type="ARBA" id="ARBA00022729"/>
    </source>
</evidence>
<dbReference type="PANTHER" id="PTHR10574">
    <property type="entry name" value="NETRIN/LAMININ-RELATED"/>
    <property type="match status" value="1"/>
</dbReference>
<evidence type="ECO:0000256" key="7">
    <source>
        <dbReference type="ARBA" id="ARBA00023157"/>
    </source>
</evidence>
<feature type="domain" description="Laminin EGF-like" evidence="11">
    <location>
        <begin position="830"/>
        <end position="882"/>
    </location>
</feature>
<dbReference type="FunFam" id="2.10.25.10:FF:000051">
    <property type="entry name" value="Laminin subunit alpha 4"/>
    <property type="match status" value="1"/>
</dbReference>
<sequence length="1182" mass="130687">MADGLLLINHCPYGFFCRELMSSDGRPAMLGLHKSPPDAQVILSVQPGREFSLGAFTLVKEEKWHGDLLKQKSYCVRKGEKCIAQQFPQPPKSIRTEAESGTNFNSSMSADKLPFQIAGEPAEVRLMSLDTVQSTLEIEGFVDSPGQYVFVVHYYSPDNPPVFTDVLVQNDFADAMFHYCPSISGCRTIIVDRKTGLQQFRIEDKYLLTFYANNTFQKGPIYIDYILPVPFESFADSVLKPLPLGLADEFVEECAAENFGNRPENVSDYCRSKIFSITSEFIGAAMACDCNPQGSLDFACADYGGQCKCKPNVIGRSCERCAPGYYNFPDCLKCKCGTKQQCDERTGQCFCPRYVEGLACDRCVQYAYGFDPLIGCQLCGCSVNGSAGAEKKCDPLSGQCLCKDNVGGRRCEKCLQGYWAFPECRECDCQQSGTTDDVCDDRTSRCLCKKNLLSGGRCDRCRPGTFDLRKSDPDGCSECFCFRVTDRCRSSNWPVRGLRVSDKDWKVDDPNGTVLSDEFGRIIYEAGKEFNEGEKEEKQTSVYFEVDLQPGVDYTRMYGLHLSFAISSFPRDDRPRPNMKADVRLIAGNTVLEYWATEQPRNASQRFNVVVTLFPEFWLELQGVPANRAQLMLALLRLQRIQVKASYYERPSKAILEHFQLEMADTGAPTTDENGIDRPMASSVELCECPSAYSGPSCQECAPGYYRLPIQSGQLLGSCVPCKCNGHSGSCDPSTGVCLNCQHNTEGEHCEYCREGFYGNATTGSAAACLRCPCPHPIQSNNFARSCSVSELGILERCECHKGYIGDRCEMCDTGYFGNPLIPNGGCENCDCNGNNDLKNPAACHPQTGDCALCENNTDGRHCEICAQWFWGDAVSTKNCSKCECHQCGSSVCDHYTGKCQCHPLVEGIRCDRCVENAWGIDSCRGCQPCNCGLAASNSQCDLKTGQCACMPGAAGQFCERCDHGFWHYSSQGCQKCDCEADLSMGTVCDVNTGQCHCQEGATGSRCDKCLTNYLRVPGYGCRLCDECVYALAQETDQMESNVAHLRSLLSNVSSETLTGARLNRIQKQIGELEPALESVIASNSPEAEEISSQIAPKARSLNEAASAAAIRSQRATEQLSTLDKRLDKSYEQLGEIRTNAQQLLEMTRLTIDKIGKLGRRFETQAPLDINREELKINQKQN</sequence>
<comment type="caution">
    <text evidence="13">The sequence shown here is derived from an EMBL/GenBank/DDBJ whole genome shotgun (WGS) entry which is preliminary data.</text>
</comment>
<feature type="disulfide bond" evidence="10">
    <location>
        <begin position="977"/>
        <end position="989"/>
    </location>
</feature>
<feature type="domain" description="Laminin IV type A" evidence="12">
    <location>
        <begin position="500"/>
        <end position="686"/>
    </location>
</feature>
<evidence type="ECO:0000256" key="8">
    <source>
        <dbReference type="ARBA" id="ARBA00023180"/>
    </source>
</evidence>
<dbReference type="FunFam" id="2.10.25.10:FF:000189">
    <property type="entry name" value="Laminin subunit alpha 2"/>
    <property type="match status" value="1"/>
</dbReference>
<comment type="subcellular location">
    <subcellularLocation>
        <location evidence="1">Secreted</location>
        <location evidence="1">Extracellular space</location>
        <location evidence="1">Extracellular matrix</location>
        <location evidence="1">Basement membrane</location>
    </subcellularLocation>
</comment>
<feature type="disulfide bond" evidence="10">
    <location>
        <begin position="351"/>
        <end position="360"/>
    </location>
</feature>
<gene>
    <name evidence="13" type="ORF">MENT_LOCUS48484</name>
</gene>
<feature type="disulfide bond" evidence="10">
    <location>
        <begin position="309"/>
        <end position="318"/>
    </location>
</feature>
<keyword evidence="9 10" id="KW-0424">Laminin EGF-like domain</keyword>
<dbReference type="SMART" id="SM00180">
    <property type="entry name" value="EGF_Lam"/>
    <property type="match status" value="11"/>
</dbReference>
<dbReference type="GO" id="GO:0009887">
    <property type="term" value="P:animal organ morphogenesis"/>
    <property type="evidence" value="ECO:0007669"/>
    <property type="project" value="TreeGrafter"/>
</dbReference>
<dbReference type="InterPro" id="IPR056863">
    <property type="entry name" value="LMN_ATRN_NET-like_EGF"/>
</dbReference>
<keyword evidence="4" id="KW-0732">Signal</keyword>
<dbReference type="GO" id="GO:0005604">
    <property type="term" value="C:basement membrane"/>
    <property type="evidence" value="ECO:0007669"/>
    <property type="project" value="UniProtKB-SubCell"/>
</dbReference>
<dbReference type="PANTHER" id="PTHR10574:SF406">
    <property type="entry name" value="LAMININ SUBUNIT ALPHA 5"/>
    <property type="match status" value="1"/>
</dbReference>
<dbReference type="PROSITE" id="PS51115">
    <property type="entry name" value="LAMININ_IVA"/>
    <property type="match status" value="1"/>
</dbReference>
<protein>
    <submittedName>
        <fullName evidence="13">Uncharacterized protein</fullName>
    </submittedName>
</protein>
<accession>A0A6V7X7T9</accession>
<dbReference type="InterPro" id="IPR002049">
    <property type="entry name" value="LE_dom"/>
</dbReference>
<dbReference type="FunFam" id="2.10.25.10:FF:000209">
    <property type="entry name" value="Laminin subunit alpha 5"/>
    <property type="match status" value="1"/>
</dbReference>
<dbReference type="Pfam" id="PF00053">
    <property type="entry name" value="EGF_laminin"/>
    <property type="match status" value="9"/>
</dbReference>